<comment type="caution">
    <text evidence="5">The sequence shown here is derived from an EMBL/GenBank/DDBJ whole genome shotgun (WGS) entry which is preliminary data.</text>
</comment>
<dbReference type="InterPro" id="IPR003439">
    <property type="entry name" value="ABC_transporter-like_ATP-bd"/>
</dbReference>
<keyword evidence="6" id="KW-1185">Reference proteome</keyword>
<dbReference type="CDD" id="cd03219">
    <property type="entry name" value="ABC_Mj1267_LivG_branched"/>
    <property type="match status" value="1"/>
</dbReference>
<keyword evidence="3 5" id="KW-0067">ATP-binding</keyword>
<dbReference type="GO" id="GO:0005524">
    <property type="term" value="F:ATP binding"/>
    <property type="evidence" value="ECO:0007669"/>
    <property type="project" value="UniProtKB-KW"/>
</dbReference>
<sequence>MNSILSIKGLGKKFGGVCAVDEFSLELEQGTIHGLIGPNGAGKTTIFNLMTGIYHPTAGTMALRGTNLVGLGSYRIAQLGIGRTFQNIRLFTQLSVIDNVVMASGVDATYGMVDAIFKTRRYQRDEAKIRKRARELLDLLGLGGVSDERAGALPYGSQRKLEIARALAARPVLLLLDEPAAGMNEEESMELVGFIRDVRKRFDLTVLLIEHHMSVVMEICDRITVLDFGKTICNGIPKEVQANRSVIDAYLGETTDREN</sequence>
<dbReference type="AlphaFoldDB" id="A0A398CV43"/>
<protein>
    <submittedName>
        <fullName evidence="5">ABC transporter ATP-binding protein</fullName>
    </submittedName>
</protein>
<evidence type="ECO:0000313" key="5">
    <source>
        <dbReference type="EMBL" id="RIE06552.1"/>
    </source>
</evidence>
<dbReference type="InterPro" id="IPR051120">
    <property type="entry name" value="ABC_AA/LPS_Transport"/>
</dbReference>
<evidence type="ECO:0000256" key="3">
    <source>
        <dbReference type="ARBA" id="ARBA00022840"/>
    </source>
</evidence>
<dbReference type="PANTHER" id="PTHR45772:SF9">
    <property type="entry name" value="CONSERVED COMPONENT OF ABC TRANSPORTER FOR NATURAL AMINO ACIDS"/>
    <property type="match status" value="1"/>
</dbReference>
<feature type="domain" description="ABC transporter" evidence="4">
    <location>
        <begin position="5"/>
        <end position="253"/>
    </location>
</feature>
<dbReference type="FunFam" id="3.40.50.300:FF:000421">
    <property type="entry name" value="Branched-chain amino acid ABC transporter ATP-binding protein"/>
    <property type="match status" value="1"/>
</dbReference>
<dbReference type="SUPFAM" id="SSF52540">
    <property type="entry name" value="P-loop containing nucleoside triphosphate hydrolases"/>
    <property type="match status" value="1"/>
</dbReference>
<dbReference type="InterPro" id="IPR032823">
    <property type="entry name" value="BCA_ABC_TP_C"/>
</dbReference>
<dbReference type="Gene3D" id="3.40.50.300">
    <property type="entry name" value="P-loop containing nucleotide triphosphate hydrolases"/>
    <property type="match status" value="1"/>
</dbReference>
<evidence type="ECO:0000259" key="4">
    <source>
        <dbReference type="PROSITE" id="PS50893"/>
    </source>
</evidence>
<dbReference type="Pfam" id="PF00005">
    <property type="entry name" value="ABC_tran"/>
    <property type="match status" value="1"/>
</dbReference>
<dbReference type="EMBL" id="QXIS01000007">
    <property type="protein sequence ID" value="RIE06552.1"/>
    <property type="molecule type" value="Genomic_DNA"/>
</dbReference>
<dbReference type="GO" id="GO:0005886">
    <property type="term" value="C:plasma membrane"/>
    <property type="evidence" value="ECO:0007669"/>
    <property type="project" value="TreeGrafter"/>
</dbReference>
<dbReference type="SMART" id="SM00382">
    <property type="entry name" value="AAA"/>
    <property type="match status" value="1"/>
</dbReference>
<dbReference type="PANTHER" id="PTHR45772">
    <property type="entry name" value="CONSERVED COMPONENT OF ABC TRANSPORTER FOR NATURAL AMINO ACIDS-RELATED"/>
    <property type="match status" value="1"/>
</dbReference>
<accession>A0A398CV43</accession>
<gene>
    <name evidence="5" type="ORF">SMC7_01675</name>
</gene>
<dbReference type="PROSITE" id="PS50893">
    <property type="entry name" value="ABC_TRANSPORTER_2"/>
    <property type="match status" value="1"/>
</dbReference>
<dbReference type="Pfam" id="PF12399">
    <property type="entry name" value="BCA_ABC_TP_C"/>
    <property type="match status" value="1"/>
</dbReference>
<proteinExistence type="predicted"/>
<reference evidence="5 6" key="1">
    <citation type="submission" date="2018-09" db="EMBL/GenBank/DDBJ databases">
        <title>Discovery and Ecogenomic Context for Candidatus Cryosericales, a Global Caldiserica Order Active in Thawing Permafrost.</title>
        <authorList>
            <person name="Martinez M.A."/>
            <person name="Woodcroft B.J."/>
            <person name="Ignacio Espinoza J.C."/>
            <person name="Zayed A."/>
            <person name="Singleton C.M."/>
            <person name="Boyd J."/>
            <person name="Li Y.-F."/>
            <person name="Purvine S."/>
            <person name="Maughan H."/>
            <person name="Hodgkins S.B."/>
            <person name="Anderson D."/>
            <person name="Sederholm M."/>
            <person name="Temperton B."/>
            <person name="Saleska S.R."/>
            <person name="Tyson G.W."/>
            <person name="Rich V.I."/>
        </authorList>
    </citation>
    <scope>NUCLEOTIDE SEQUENCE [LARGE SCALE GENOMIC DNA]</scope>
    <source>
        <strain evidence="5 6">SMC7</strain>
    </source>
</reference>
<evidence type="ECO:0000313" key="6">
    <source>
        <dbReference type="Proteomes" id="UP000266328"/>
    </source>
</evidence>
<keyword evidence="1" id="KW-0813">Transport</keyword>
<dbReference type="InterPro" id="IPR027417">
    <property type="entry name" value="P-loop_NTPase"/>
</dbReference>
<dbReference type="GO" id="GO:0016887">
    <property type="term" value="F:ATP hydrolysis activity"/>
    <property type="evidence" value="ECO:0007669"/>
    <property type="project" value="InterPro"/>
</dbReference>
<dbReference type="InterPro" id="IPR003593">
    <property type="entry name" value="AAA+_ATPase"/>
</dbReference>
<organism evidence="5 6">
    <name type="scientific">Candidatus Cryosericum terrychapinii</name>
    <dbReference type="NCBI Taxonomy" id="2290919"/>
    <lineage>
        <taxon>Bacteria</taxon>
        <taxon>Pseudomonadati</taxon>
        <taxon>Caldisericota/Cryosericota group</taxon>
        <taxon>Candidatus Cryosericota</taxon>
        <taxon>Candidatus Cryosericia</taxon>
        <taxon>Candidatus Cryosericales</taxon>
        <taxon>Candidatus Cryosericaceae</taxon>
        <taxon>Candidatus Cryosericum</taxon>
    </lineage>
</organism>
<name>A0A398CV43_9BACT</name>
<evidence type="ECO:0000256" key="2">
    <source>
        <dbReference type="ARBA" id="ARBA00022741"/>
    </source>
</evidence>
<evidence type="ECO:0000256" key="1">
    <source>
        <dbReference type="ARBA" id="ARBA00022448"/>
    </source>
</evidence>
<keyword evidence="2" id="KW-0547">Nucleotide-binding</keyword>
<dbReference type="OrthoDB" id="9779136at2"/>
<dbReference type="Proteomes" id="UP000266328">
    <property type="component" value="Unassembled WGS sequence"/>
</dbReference>